<dbReference type="GO" id="GO:0055085">
    <property type="term" value="P:transmembrane transport"/>
    <property type="evidence" value="ECO:0007669"/>
    <property type="project" value="InterPro"/>
</dbReference>
<feature type="transmembrane region" description="Helical" evidence="7">
    <location>
        <begin position="251"/>
        <end position="272"/>
    </location>
</feature>
<keyword evidence="6 7" id="KW-0472">Membrane</keyword>
<evidence type="ECO:0000256" key="7">
    <source>
        <dbReference type="RuleBase" id="RU363032"/>
    </source>
</evidence>
<dbReference type="GO" id="GO:0005886">
    <property type="term" value="C:plasma membrane"/>
    <property type="evidence" value="ECO:0007669"/>
    <property type="project" value="UniProtKB-SubCell"/>
</dbReference>
<feature type="domain" description="ABC transmembrane type-1" evidence="8">
    <location>
        <begin position="82"/>
        <end position="272"/>
    </location>
</feature>
<evidence type="ECO:0000313" key="10">
    <source>
        <dbReference type="Proteomes" id="UP000075635"/>
    </source>
</evidence>
<protein>
    <submittedName>
        <fullName evidence="9">Sugar ABC transporter permease</fullName>
    </submittedName>
</protein>
<evidence type="ECO:0000256" key="3">
    <source>
        <dbReference type="ARBA" id="ARBA00022475"/>
    </source>
</evidence>
<sequence>MTARGRETGPRGAGRSGAVRLVSDAVLVLVAVVWLGPYLWMTITSLKTLPEITRAPAYPLPQAIQLGAYREVLQAVPVMRYFANTLFMATAIALLQIALALPAGYALAKLRFVGRSAAFVLVLSCLLIPAQVTFVPVFTMLGSVGLVNTFAALILPFGVSALGTFLVRQALLSVPDEIIEAARMDGASELRIVYLILGPMLRPTLSALFLFSFVFHYNDYFWPLVMTTDDEVRTLPLAIALLREQGTGVRWHLVMAGNVILSLPVLAVFAAAQRQLLRAVTARI</sequence>
<comment type="subcellular location">
    <subcellularLocation>
        <location evidence="1 7">Cell membrane</location>
        <topology evidence="1 7">Multi-pass membrane protein</topology>
    </subcellularLocation>
</comment>
<keyword evidence="3" id="KW-1003">Cell membrane</keyword>
<evidence type="ECO:0000256" key="2">
    <source>
        <dbReference type="ARBA" id="ARBA00022448"/>
    </source>
</evidence>
<dbReference type="Gene3D" id="1.10.3720.10">
    <property type="entry name" value="MetI-like"/>
    <property type="match status" value="1"/>
</dbReference>
<evidence type="ECO:0000259" key="8">
    <source>
        <dbReference type="PROSITE" id="PS50928"/>
    </source>
</evidence>
<dbReference type="InterPro" id="IPR000515">
    <property type="entry name" value="MetI-like"/>
</dbReference>
<name>A0A150R0D8_SORCE</name>
<dbReference type="CDD" id="cd06261">
    <property type="entry name" value="TM_PBP2"/>
    <property type="match status" value="1"/>
</dbReference>
<dbReference type="PANTHER" id="PTHR43744">
    <property type="entry name" value="ABC TRANSPORTER PERMEASE PROTEIN MG189-RELATED-RELATED"/>
    <property type="match status" value="1"/>
</dbReference>
<dbReference type="EMBL" id="JEMB01003371">
    <property type="protein sequence ID" value="KYF73446.1"/>
    <property type="molecule type" value="Genomic_DNA"/>
</dbReference>
<organism evidence="9 10">
    <name type="scientific">Sorangium cellulosum</name>
    <name type="common">Polyangium cellulosum</name>
    <dbReference type="NCBI Taxonomy" id="56"/>
    <lineage>
        <taxon>Bacteria</taxon>
        <taxon>Pseudomonadati</taxon>
        <taxon>Myxococcota</taxon>
        <taxon>Polyangia</taxon>
        <taxon>Polyangiales</taxon>
        <taxon>Polyangiaceae</taxon>
        <taxon>Sorangium</taxon>
    </lineage>
</organism>
<feature type="transmembrane region" description="Helical" evidence="7">
    <location>
        <begin position="21"/>
        <end position="40"/>
    </location>
</feature>
<proteinExistence type="inferred from homology"/>
<dbReference type="PANTHER" id="PTHR43744:SF12">
    <property type="entry name" value="ABC TRANSPORTER PERMEASE PROTEIN MG189-RELATED"/>
    <property type="match status" value="1"/>
</dbReference>
<dbReference type="Proteomes" id="UP000075635">
    <property type="component" value="Unassembled WGS sequence"/>
</dbReference>
<feature type="transmembrane region" description="Helical" evidence="7">
    <location>
        <begin position="81"/>
        <end position="105"/>
    </location>
</feature>
<evidence type="ECO:0000256" key="4">
    <source>
        <dbReference type="ARBA" id="ARBA00022692"/>
    </source>
</evidence>
<evidence type="ECO:0000256" key="1">
    <source>
        <dbReference type="ARBA" id="ARBA00004651"/>
    </source>
</evidence>
<dbReference type="InterPro" id="IPR035906">
    <property type="entry name" value="MetI-like_sf"/>
</dbReference>
<dbReference type="PROSITE" id="PS50928">
    <property type="entry name" value="ABC_TM1"/>
    <property type="match status" value="1"/>
</dbReference>
<dbReference type="AlphaFoldDB" id="A0A150R0D8"/>
<evidence type="ECO:0000313" key="9">
    <source>
        <dbReference type="EMBL" id="KYF73446.1"/>
    </source>
</evidence>
<evidence type="ECO:0000256" key="5">
    <source>
        <dbReference type="ARBA" id="ARBA00022989"/>
    </source>
</evidence>
<keyword evidence="2 7" id="KW-0813">Transport</keyword>
<keyword evidence="4 7" id="KW-0812">Transmembrane</keyword>
<reference evidence="9 10" key="1">
    <citation type="submission" date="2014-02" db="EMBL/GenBank/DDBJ databases">
        <title>The small core and large imbalanced accessory genome model reveals a collaborative survival strategy of Sorangium cellulosum strains in nature.</title>
        <authorList>
            <person name="Han K."/>
            <person name="Peng R."/>
            <person name="Blom J."/>
            <person name="Li Y.-Z."/>
        </authorList>
    </citation>
    <scope>NUCLEOTIDE SEQUENCE [LARGE SCALE GENOMIC DNA]</scope>
    <source>
        <strain evidence="9 10">So0011-07</strain>
    </source>
</reference>
<feature type="transmembrane region" description="Helical" evidence="7">
    <location>
        <begin position="117"/>
        <end position="138"/>
    </location>
</feature>
<feature type="transmembrane region" description="Helical" evidence="7">
    <location>
        <begin position="192"/>
        <end position="217"/>
    </location>
</feature>
<dbReference type="Pfam" id="PF00528">
    <property type="entry name" value="BPD_transp_1"/>
    <property type="match status" value="1"/>
</dbReference>
<comment type="similarity">
    <text evidence="7">Belongs to the binding-protein-dependent transport system permease family.</text>
</comment>
<keyword evidence="5 7" id="KW-1133">Transmembrane helix</keyword>
<evidence type="ECO:0000256" key="6">
    <source>
        <dbReference type="ARBA" id="ARBA00023136"/>
    </source>
</evidence>
<comment type="caution">
    <text evidence="9">The sequence shown here is derived from an EMBL/GenBank/DDBJ whole genome shotgun (WGS) entry which is preliminary data.</text>
</comment>
<dbReference type="SUPFAM" id="SSF161098">
    <property type="entry name" value="MetI-like"/>
    <property type="match status" value="1"/>
</dbReference>
<feature type="transmembrane region" description="Helical" evidence="7">
    <location>
        <begin position="150"/>
        <end position="171"/>
    </location>
</feature>
<gene>
    <name evidence="9" type="ORF">BE17_29770</name>
</gene>
<accession>A0A150R0D8</accession>